<proteinExistence type="predicted"/>
<evidence type="ECO:0000313" key="2">
    <source>
        <dbReference type="Proteomes" id="UP000029692"/>
    </source>
</evidence>
<keyword evidence="2" id="KW-1185">Reference proteome</keyword>
<dbReference type="STRING" id="1480694.DC28_09415"/>
<dbReference type="AlphaFoldDB" id="A0A098QVV6"/>
<sequence length="195" mass="22482">MGRDYYSCPGCGLVFMDPGQRLNPLEEKDRYTMHENHIPDPGYLHFLDTLLEPLMEFIPRGSTGLDYGSGPYPMLAQVMTDRGYSVEIFDPFFAPRSPRSTDFSWVSCCEVAEHFYKPLEDWERLASFLAPRGVLGVRTNLVKPDMTPGLFQGWHYPRDPTHVSLYRQETMAWLARHLNLEIIFQNPVTTIFRAG</sequence>
<dbReference type="SUPFAM" id="SSF53335">
    <property type="entry name" value="S-adenosyl-L-methionine-dependent methyltransferases"/>
    <property type="match status" value="1"/>
</dbReference>
<dbReference type="InterPro" id="IPR029063">
    <property type="entry name" value="SAM-dependent_MTases_sf"/>
</dbReference>
<dbReference type="eggNOG" id="COG2227">
    <property type="taxonomic scope" value="Bacteria"/>
</dbReference>
<reference evidence="1 2" key="1">
    <citation type="submission" date="2014-05" db="EMBL/GenBank/DDBJ databases">
        <title>De novo Genome Sequence of Spirocheata sp.</title>
        <authorList>
            <person name="Shivani Y."/>
            <person name="Subhash Y."/>
            <person name="Tushar L."/>
            <person name="Sasikala C."/>
            <person name="Ramana C.V."/>
        </authorList>
    </citation>
    <scope>NUCLEOTIDE SEQUENCE [LARGE SCALE GENOMIC DNA]</scope>
    <source>
        <strain evidence="1 2">JC230</strain>
    </source>
</reference>
<comment type="caution">
    <text evidence="1">The sequence shown here is derived from an EMBL/GenBank/DDBJ whole genome shotgun (WGS) entry which is preliminary data.</text>
</comment>
<gene>
    <name evidence="1" type="ORF">DC28_09415</name>
</gene>
<evidence type="ECO:0000313" key="1">
    <source>
        <dbReference type="EMBL" id="KGE71990.1"/>
    </source>
</evidence>
<organism evidence="1 2">
    <name type="scientific">Spirochaeta lutea</name>
    <dbReference type="NCBI Taxonomy" id="1480694"/>
    <lineage>
        <taxon>Bacteria</taxon>
        <taxon>Pseudomonadati</taxon>
        <taxon>Spirochaetota</taxon>
        <taxon>Spirochaetia</taxon>
        <taxon>Spirochaetales</taxon>
        <taxon>Spirochaetaceae</taxon>
        <taxon>Spirochaeta</taxon>
    </lineage>
</organism>
<name>A0A098QVV6_9SPIO</name>
<dbReference type="EMBL" id="JNUP01000064">
    <property type="protein sequence ID" value="KGE71990.1"/>
    <property type="molecule type" value="Genomic_DNA"/>
</dbReference>
<dbReference type="Gene3D" id="3.40.50.150">
    <property type="entry name" value="Vaccinia Virus protein VP39"/>
    <property type="match status" value="1"/>
</dbReference>
<dbReference type="Pfam" id="PF13489">
    <property type="entry name" value="Methyltransf_23"/>
    <property type="match status" value="1"/>
</dbReference>
<evidence type="ECO:0008006" key="3">
    <source>
        <dbReference type="Google" id="ProtNLM"/>
    </source>
</evidence>
<protein>
    <recommendedName>
        <fullName evidence="3">2-polyprenyl-3-methyl-5-hydroxy-6-metoxy-1, 4-benzoquinol methylase</fullName>
    </recommendedName>
</protein>
<dbReference type="Proteomes" id="UP000029692">
    <property type="component" value="Unassembled WGS sequence"/>
</dbReference>
<accession>A0A098QVV6</accession>